<evidence type="ECO:0000256" key="1">
    <source>
        <dbReference type="ARBA" id="ARBA00022603"/>
    </source>
</evidence>
<proteinExistence type="predicted"/>
<dbReference type="PANTHER" id="PTHR13090:SF1">
    <property type="entry name" value="ARGININE-HYDROXYLASE NDUFAF5, MITOCHONDRIAL"/>
    <property type="match status" value="1"/>
</dbReference>
<dbReference type="GO" id="GO:0008168">
    <property type="term" value="F:methyltransferase activity"/>
    <property type="evidence" value="ECO:0007669"/>
    <property type="project" value="UniProtKB-KW"/>
</dbReference>
<protein>
    <recommendedName>
        <fullName evidence="3">Methyltransferase type 11 domain-containing protein</fullName>
    </recommendedName>
</protein>
<dbReference type="Gene3D" id="3.40.50.150">
    <property type="entry name" value="Vaccinia Virus protein VP39"/>
    <property type="match status" value="1"/>
</dbReference>
<sequence length="91" mass="9690">MMLKEGRSVDVVISSLGLHWLNDLPGAMTQCRVALKPDGLLLAAMLGGETLKELRIACTIAQLEREGGISPRISPLAQLKGLRLLADIIGA</sequence>
<keyword evidence="2" id="KW-0808">Transferase</keyword>
<evidence type="ECO:0000313" key="5">
    <source>
        <dbReference type="Proteomes" id="UP001605036"/>
    </source>
</evidence>
<name>A0ABD1YKH6_9MARC</name>
<organism evidence="4 5">
    <name type="scientific">Riccia fluitans</name>
    <dbReference type="NCBI Taxonomy" id="41844"/>
    <lineage>
        <taxon>Eukaryota</taxon>
        <taxon>Viridiplantae</taxon>
        <taxon>Streptophyta</taxon>
        <taxon>Embryophyta</taxon>
        <taxon>Marchantiophyta</taxon>
        <taxon>Marchantiopsida</taxon>
        <taxon>Marchantiidae</taxon>
        <taxon>Marchantiales</taxon>
        <taxon>Ricciaceae</taxon>
        <taxon>Riccia</taxon>
    </lineage>
</organism>
<feature type="domain" description="Methyltransferase type 11" evidence="3">
    <location>
        <begin position="7"/>
        <end position="42"/>
    </location>
</feature>
<comment type="caution">
    <text evidence="4">The sequence shown here is derived from an EMBL/GenBank/DDBJ whole genome shotgun (WGS) entry which is preliminary data.</text>
</comment>
<dbReference type="InterPro" id="IPR050602">
    <property type="entry name" value="Malonyl-ACP_OMT"/>
</dbReference>
<accession>A0ABD1YKH6</accession>
<evidence type="ECO:0000256" key="2">
    <source>
        <dbReference type="ARBA" id="ARBA00022679"/>
    </source>
</evidence>
<dbReference type="Proteomes" id="UP001605036">
    <property type="component" value="Unassembled WGS sequence"/>
</dbReference>
<dbReference type="InterPro" id="IPR013216">
    <property type="entry name" value="Methyltransf_11"/>
</dbReference>
<dbReference type="EMBL" id="JBHFFA010000004">
    <property type="protein sequence ID" value="KAL2631228.1"/>
    <property type="molecule type" value="Genomic_DNA"/>
</dbReference>
<keyword evidence="5" id="KW-1185">Reference proteome</keyword>
<dbReference type="GO" id="GO:0032259">
    <property type="term" value="P:methylation"/>
    <property type="evidence" value="ECO:0007669"/>
    <property type="project" value="UniProtKB-KW"/>
</dbReference>
<reference evidence="4 5" key="1">
    <citation type="submission" date="2024-09" db="EMBL/GenBank/DDBJ databases">
        <title>Chromosome-scale assembly of Riccia fluitans.</title>
        <authorList>
            <person name="Paukszto L."/>
            <person name="Sawicki J."/>
            <person name="Karawczyk K."/>
            <person name="Piernik-Szablinska J."/>
            <person name="Szczecinska M."/>
            <person name="Mazdziarz M."/>
        </authorList>
    </citation>
    <scope>NUCLEOTIDE SEQUENCE [LARGE SCALE GENOMIC DNA]</scope>
    <source>
        <strain evidence="4">Rf_01</strain>
        <tissue evidence="4">Aerial parts of the thallus</tissue>
    </source>
</reference>
<dbReference type="AlphaFoldDB" id="A0ABD1YKH6"/>
<dbReference type="SUPFAM" id="SSF53335">
    <property type="entry name" value="S-adenosyl-L-methionine-dependent methyltransferases"/>
    <property type="match status" value="1"/>
</dbReference>
<dbReference type="Pfam" id="PF08241">
    <property type="entry name" value="Methyltransf_11"/>
    <property type="match status" value="1"/>
</dbReference>
<evidence type="ECO:0000259" key="3">
    <source>
        <dbReference type="Pfam" id="PF08241"/>
    </source>
</evidence>
<gene>
    <name evidence="4" type="ORF">R1flu_015914</name>
</gene>
<dbReference type="InterPro" id="IPR029063">
    <property type="entry name" value="SAM-dependent_MTases_sf"/>
</dbReference>
<dbReference type="PANTHER" id="PTHR13090">
    <property type="entry name" value="ARGININE-HYDROXYLASE NDUFAF5, MITOCHONDRIAL"/>
    <property type="match status" value="1"/>
</dbReference>
<keyword evidence="1" id="KW-0489">Methyltransferase</keyword>
<evidence type="ECO:0000313" key="4">
    <source>
        <dbReference type="EMBL" id="KAL2631228.1"/>
    </source>
</evidence>